<dbReference type="InterPro" id="IPR046611">
    <property type="entry name" value="DUF6670"/>
</dbReference>
<accession>A0A075UXW1</accession>
<dbReference type="AlphaFoldDB" id="A0A075UXW1"/>
<proteinExistence type="predicted"/>
<dbReference type="SUPFAM" id="SSF159245">
    <property type="entry name" value="AttH-like"/>
    <property type="match status" value="1"/>
</dbReference>
<keyword evidence="2" id="KW-1185">Reference proteome</keyword>
<sequence length="357" mass="40047">MEHRTAGLLRKAAPVLVDRILPRLDHRIEGSRRPFSRPGLLRPHVDSRTWAWTHYGVFVPRLPAPLRYLNTMTFIGATGTVCFDNDYLARPDARRTATVLSSTAAPGHHHYRAYDTRTDCRFAADGSRLAWGEDLVIEADHPEYRLRADYGGFGADLAITTTPQVSYFVRTPIYDHLSLLATYRGTVTDGAGRVEVDGLCTVEYARCVTPQALFRNPVSPRWKLPVDFFTYHVINLDERTQLLLTDVRAAGATACRLAHLRTLGGSATVFQDVSVEVTPREEPEIDPQGRAMRVPRAFRWTVRDGDEEVAVLDGTVDTPLRYGHGRGYVGAYSFEGAFRSRAVSGTGYFEWVDCEDR</sequence>
<dbReference type="RefSeq" id="WP_038514639.1">
    <property type="nucleotide sequence ID" value="NZ_CP008953.1"/>
</dbReference>
<dbReference type="Proteomes" id="UP000028492">
    <property type="component" value="Chromosome"/>
</dbReference>
<organism evidence="1 2">
    <name type="scientific">Amycolatopsis japonica</name>
    <dbReference type="NCBI Taxonomy" id="208439"/>
    <lineage>
        <taxon>Bacteria</taxon>
        <taxon>Bacillati</taxon>
        <taxon>Actinomycetota</taxon>
        <taxon>Actinomycetes</taxon>
        <taxon>Pseudonocardiales</taxon>
        <taxon>Pseudonocardiaceae</taxon>
        <taxon>Amycolatopsis</taxon>
        <taxon>Amycolatopsis japonica group</taxon>
    </lineage>
</organism>
<dbReference type="Pfam" id="PF20375">
    <property type="entry name" value="DUF6670"/>
    <property type="match status" value="1"/>
</dbReference>
<evidence type="ECO:0000313" key="1">
    <source>
        <dbReference type="EMBL" id="AIG77224.1"/>
    </source>
</evidence>
<protein>
    <recommendedName>
        <fullName evidence="3">AttH domain-containing protein</fullName>
    </recommendedName>
</protein>
<dbReference type="eggNOG" id="ENOG502Z8UW">
    <property type="taxonomic scope" value="Bacteria"/>
</dbReference>
<reference evidence="1 2" key="1">
    <citation type="journal article" date="2014" name="J. Biotechnol.">
        <title>Complete genome sequence of the actinobacterium Amycolatopsis japonica MG417-CF17(T) (=DSM 44213T) producing (S,S)-N,N'-ethylenediaminedisuccinic acid.</title>
        <authorList>
            <person name="Stegmann E."/>
            <person name="Albersmeier A."/>
            <person name="Spohn M."/>
            <person name="Gert H."/>
            <person name="Weber T."/>
            <person name="Wohlleben W."/>
            <person name="Kalinowski J."/>
            <person name="Ruckert C."/>
        </authorList>
    </citation>
    <scope>NUCLEOTIDE SEQUENCE [LARGE SCALE GENOMIC DNA]</scope>
    <source>
        <strain evidence="2">MG417-CF17 (DSM 44213)</strain>
    </source>
</reference>
<gene>
    <name evidence="1" type="ORF">AJAP_21830</name>
</gene>
<dbReference type="KEGG" id="aja:AJAP_21830"/>
<dbReference type="HOGENOM" id="CLU_061504_1_0_11"/>
<name>A0A075UXW1_9PSEU</name>
<evidence type="ECO:0008006" key="3">
    <source>
        <dbReference type="Google" id="ProtNLM"/>
    </source>
</evidence>
<evidence type="ECO:0000313" key="2">
    <source>
        <dbReference type="Proteomes" id="UP000028492"/>
    </source>
</evidence>
<dbReference type="EMBL" id="CP008953">
    <property type="protein sequence ID" value="AIG77224.1"/>
    <property type="molecule type" value="Genomic_DNA"/>
</dbReference>